<evidence type="ECO:0000313" key="1">
    <source>
        <dbReference type="EMBL" id="GEU87763.1"/>
    </source>
</evidence>
<dbReference type="AlphaFoldDB" id="A0A6L2NNK7"/>
<proteinExistence type="predicted"/>
<protein>
    <submittedName>
        <fullName evidence="1">Uncharacterized protein</fullName>
    </submittedName>
</protein>
<reference evidence="1" key="1">
    <citation type="journal article" date="2019" name="Sci. Rep.">
        <title>Draft genome of Tanacetum cinerariifolium, the natural source of mosquito coil.</title>
        <authorList>
            <person name="Yamashiro T."/>
            <person name="Shiraishi A."/>
            <person name="Satake H."/>
            <person name="Nakayama K."/>
        </authorList>
    </citation>
    <scope>NUCLEOTIDE SEQUENCE</scope>
</reference>
<accession>A0A6L2NNK7</accession>
<organism evidence="1">
    <name type="scientific">Tanacetum cinerariifolium</name>
    <name type="common">Dalmatian daisy</name>
    <name type="synonym">Chrysanthemum cinerariifolium</name>
    <dbReference type="NCBI Taxonomy" id="118510"/>
    <lineage>
        <taxon>Eukaryota</taxon>
        <taxon>Viridiplantae</taxon>
        <taxon>Streptophyta</taxon>
        <taxon>Embryophyta</taxon>
        <taxon>Tracheophyta</taxon>
        <taxon>Spermatophyta</taxon>
        <taxon>Magnoliopsida</taxon>
        <taxon>eudicotyledons</taxon>
        <taxon>Gunneridae</taxon>
        <taxon>Pentapetalae</taxon>
        <taxon>asterids</taxon>
        <taxon>campanulids</taxon>
        <taxon>Asterales</taxon>
        <taxon>Asteraceae</taxon>
        <taxon>Asteroideae</taxon>
        <taxon>Anthemideae</taxon>
        <taxon>Anthemidinae</taxon>
        <taxon>Tanacetum</taxon>
    </lineage>
</organism>
<gene>
    <name evidence="1" type="ORF">Tci_059741</name>
</gene>
<dbReference type="EMBL" id="BKCJ010009607">
    <property type="protein sequence ID" value="GEU87763.1"/>
    <property type="molecule type" value="Genomic_DNA"/>
</dbReference>
<sequence>MAAAGTCEEIEKVNVNYTLIENLQQPSTSGTQTDKAPVYASDRSAENDGNVILAESSMDPSGETVEQHPATVEEPHAFLSHYIIIWSWKLRKQTRSTSKNVIYVNNGSFTVHQEAQKILKDEIAPIVNQVDARVINFKKQFLKESTKFVRDFISLAKEADESLDNITVLEKANKSLLRVVVSQDIMSVVQNQSVVDTSYLQIKLDCTKEKLETCIIKKEKEYVVH</sequence>
<name>A0A6L2NNK7_TANCI</name>
<comment type="caution">
    <text evidence="1">The sequence shown here is derived from an EMBL/GenBank/DDBJ whole genome shotgun (WGS) entry which is preliminary data.</text>
</comment>